<dbReference type="GO" id="GO:0006606">
    <property type="term" value="P:protein import into nucleus"/>
    <property type="evidence" value="ECO:0007669"/>
    <property type="project" value="InterPro"/>
</dbReference>
<dbReference type="InterPro" id="IPR002652">
    <property type="entry name" value="Importin-a_IBB"/>
</dbReference>
<dbReference type="Pfam" id="PF01749">
    <property type="entry name" value="IBB"/>
    <property type="match status" value="1"/>
</dbReference>
<dbReference type="Proteomes" id="UP000688137">
    <property type="component" value="Unassembled WGS sequence"/>
</dbReference>
<name>A0A8S1L8V2_PARPR</name>
<evidence type="ECO:0000313" key="3">
    <source>
        <dbReference type="Proteomes" id="UP000688137"/>
    </source>
</evidence>
<proteinExistence type="predicted"/>
<protein>
    <recommendedName>
        <fullName evidence="1">IBB domain-containing protein</fullName>
    </recommendedName>
</protein>
<dbReference type="AlphaFoldDB" id="A0A8S1L8V2"/>
<dbReference type="EMBL" id="CAJJDM010000031">
    <property type="protein sequence ID" value="CAD8062033.1"/>
    <property type="molecule type" value="Genomic_DNA"/>
</dbReference>
<dbReference type="GO" id="GO:0061608">
    <property type="term" value="F:nuclear import signal receptor activity"/>
    <property type="evidence" value="ECO:0007669"/>
    <property type="project" value="InterPro"/>
</dbReference>
<keyword evidence="3" id="KW-1185">Reference proteome</keyword>
<sequence length="467" mass="55533">MNIVQKKREEFSINIRKQKREELFKSKRISNSQYLPFSYNTTNLAEIYSNAYYQKQCPNNVQLNETIQKIFKISELADAFNENECEKNYDTSSDVEIIFDIINKGYPVLDRACLQILLSFTLPSHFTCKPILKYIPDLLKFFNETQYDELKQTVLFVFSNLAADCYQCRDAILIYEIPQAVFQTIYQTSRELMDDLAQILINISRTQPLMSNFNQIQMIKLCWQLFPYLQGNEYIAGILQLIQKICQKDKNLLDMNFLNSICQNYSNSDQYLNEILALIKIMSYFDRNRYETIENNILNYLILKVNQTLITGQQDIYLQKQINKVLSIFTNMIVENPKLIFNTLNTNIIQLFKFNEQLQETYNEIFSSIYYYSFYYQIINNLNQNQLKQFIQLFQPIQQMIILLDYNINNTDIIIDILRIIEMIMQKNIESISVFVEQNGEQYLAELSQHENEDIYNLCEEIFEIIK</sequence>
<evidence type="ECO:0000259" key="1">
    <source>
        <dbReference type="Pfam" id="PF01749"/>
    </source>
</evidence>
<comment type="caution">
    <text evidence="2">The sequence shown here is derived from an EMBL/GenBank/DDBJ whole genome shotgun (WGS) entry which is preliminary data.</text>
</comment>
<accession>A0A8S1L8V2</accession>
<dbReference type="OMA" id="MIKLCWQ"/>
<feature type="domain" description="IBB" evidence="1">
    <location>
        <begin position="5"/>
        <end position="71"/>
    </location>
</feature>
<gene>
    <name evidence="2" type="ORF">PPRIM_AZ9-3.1.T0320295</name>
</gene>
<organism evidence="2 3">
    <name type="scientific">Paramecium primaurelia</name>
    <dbReference type="NCBI Taxonomy" id="5886"/>
    <lineage>
        <taxon>Eukaryota</taxon>
        <taxon>Sar</taxon>
        <taxon>Alveolata</taxon>
        <taxon>Ciliophora</taxon>
        <taxon>Intramacronucleata</taxon>
        <taxon>Oligohymenophorea</taxon>
        <taxon>Peniculida</taxon>
        <taxon>Parameciidae</taxon>
        <taxon>Paramecium</taxon>
    </lineage>
</organism>
<reference evidence="2" key="1">
    <citation type="submission" date="2021-01" db="EMBL/GenBank/DDBJ databases">
        <authorList>
            <consortium name="Genoscope - CEA"/>
            <person name="William W."/>
        </authorList>
    </citation>
    <scope>NUCLEOTIDE SEQUENCE</scope>
</reference>
<evidence type="ECO:0000313" key="2">
    <source>
        <dbReference type="EMBL" id="CAD8062033.1"/>
    </source>
</evidence>